<accession>A0A7W7R3S2</accession>
<reference evidence="1 2" key="1">
    <citation type="submission" date="2020-08" db="EMBL/GenBank/DDBJ databases">
        <title>Sequencing the genomes of 1000 actinobacteria strains.</title>
        <authorList>
            <person name="Klenk H.-P."/>
        </authorList>
    </citation>
    <scope>NUCLEOTIDE SEQUENCE [LARGE SCALE GENOMIC DNA]</scope>
    <source>
        <strain evidence="1 2">DSM 41654</strain>
    </source>
</reference>
<sequence>MTDNTTERILADHTVTKRLGNWTSAGSFDVQARDASVVIDLRSPAVPADVQFRLDLRHSTVKLLVADGDTFDHWDVDWPGKGRLKDAQGPTGEAGRRIHLYGTAVNSEIRVHRGGVAIISAMLSREYLDDVRRARREGGHTTVDDPTREG</sequence>
<dbReference type="RefSeq" id="WP_184936752.1">
    <property type="nucleotide sequence ID" value="NZ_JACHJV010000001.1"/>
</dbReference>
<dbReference type="EMBL" id="JACHJV010000001">
    <property type="protein sequence ID" value="MBB4924880.1"/>
    <property type="molecule type" value="Genomic_DNA"/>
</dbReference>
<evidence type="ECO:0000313" key="2">
    <source>
        <dbReference type="Proteomes" id="UP000540506"/>
    </source>
</evidence>
<protein>
    <submittedName>
        <fullName evidence="1">Uncharacterized protein</fullName>
    </submittedName>
</protein>
<name>A0A7W7R3S2_KITKI</name>
<proteinExistence type="predicted"/>
<dbReference type="Proteomes" id="UP000540506">
    <property type="component" value="Unassembled WGS sequence"/>
</dbReference>
<dbReference type="AlphaFoldDB" id="A0A7W7R3S2"/>
<comment type="caution">
    <text evidence="1">The sequence shown here is derived from an EMBL/GenBank/DDBJ whole genome shotgun (WGS) entry which is preliminary data.</text>
</comment>
<evidence type="ECO:0000313" key="1">
    <source>
        <dbReference type="EMBL" id="MBB4924880.1"/>
    </source>
</evidence>
<organism evidence="1 2">
    <name type="scientific">Kitasatospora kifunensis</name>
    <name type="common">Streptomyces kifunensis</name>
    <dbReference type="NCBI Taxonomy" id="58351"/>
    <lineage>
        <taxon>Bacteria</taxon>
        <taxon>Bacillati</taxon>
        <taxon>Actinomycetota</taxon>
        <taxon>Actinomycetes</taxon>
        <taxon>Kitasatosporales</taxon>
        <taxon>Streptomycetaceae</taxon>
        <taxon>Kitasatospora</taxon>
    </lineage>
</organism>
<gene>
    <name evidence="1" type="ORF">FHR34_003873</name>
</gene>
<keyword evidence="2" id="KW-1185">Reference proteome</keyword>